<dbReference type="CDD" id="cd00099">
    <property type="entry name" value="IgV"/>
    <property type="match status" value="1"/>
</dbReference>
<accession>A0AAY4AEA7</accession>
<reference evidence="5 6" key="1">
    <citation type="submission" date="2020-06" db="EMBL/GenBank/DDBJ databases">
        <authorList>
            <consortium name="Wellcome Sanger Institute Data Sharing"/>
        </authorList>
    </citation>
    <scope>NUCLEOTIDE SEQUENCE [LARGE SCALE GENOMIC DNA]</scope>
</reference>
<evidence type="ECO:0000259" key="4">
    <source>
        <dbReference type="PROSITE" id="PS50835"/>
    </source>
</evidence>
<dbReference type="InterPro" id="IPR007110">
    <property type="entry name" value="Ig-like_dom"/>
</dbReference>
<dbReference type="SMART" id="SM00406">
    <property type="entry name" value="IGv"/>
    <property type="match status" value="1"/>
</dbReference>
<dbReference type="InterPro" id="IPR013783">
    <property type="entry name" value="Ig-like_fold"/>
</dbReference>
<dbReference type="Ensembl" id="ENSDCDT00010007482.1">
    <property type="protein sequence ID" value="ENSDCDP00010007214.1"/>
    <property type="gene ID" value="ENSDCDG00010003125.1"/>
</dbReference>
<evidence type="ECO:0000256" key="3">
    <source>
        <dbReference type="SAM" id="SignalP"/>
    </source>
</evidence>
<dbReference type="Proteomes" id="UP000694580">
    <property type="component" value="Chromosome 1"/>
</dbReference>
<dbReference type="SUPFAM" id="SSF48726">
    <property type="entry name" value="Immunoglobulin"/>
    <property type="match status" value="4"/>
</dbReference>
<keyword evidence="1" id="KW-1015">Disulfide bond</keyword>
<reference evidence="5" key="3">
    <citation type="submission" date="2025-09" db="UniProtKB">
        <authorList>
            <consortium name="Ensembl"/>
        </authorList>
    </citation>
    <scope>IDENTIFICATION</scope>
</reference>
<dbReference type="FunFam" id="2.60.40.10:FF:000463">
    <property type="entry name" value="Immunoglobulin heavy constant gamma 1"/>
    <property type="match status" value="1"/>
</dbReference>
<evidence type="ECO:0000313" key="5">
    <source>
        <dbReference type="Ensembl" id="ENSDCDP00010007214.1"/>
    </source>
</evidence>
<dbReference type="PROSITE" id="PS50835">
    <property type="entry name" value="IG_LIKE"/>
    <property type="match status" value="3"/>
</dbReference>
<dbReference type="GeneTree" id="ENSGT00940000164625"/>
<dbReference type="Pfam" id="PF07654">
    <property type="entry name" value="C1-set"/>
    <property type="match status" value="2"/>
</dbReference>
<organism evidence="5 6">
    <name type="scientific">Denticeps clupeoides</name>
    <name type="common">denticle herring</name>
    <dbReference type="NCBI Taxonomy" id="299321"/>
    <lineage>
        <taxon>Eukaryota</taxon>
        <taxon>Metazoa</taxon>
        <taxon>Chordata</taxon>
        <taxon>Craniata</taxon>
        <taxon>Vertebrata</taxon>
        <taxon>Euteleostomi</taxon>
        <taxon>Actinopterygii</taxon>
        <taxon>Neopterygii</taxon>
        <taxon>Teleostei</taxon>
        <taxon>Clupei</taxon>
        <taxon>Clupeiformes</taxon>
        <taxon>Denticipitoidei</taxon>
        <taxon>Denticipitidae</taxon>
        <taxon>Denticeps</taxon>
    </lineage>
</organism>
<feature type="domain" description="Ig-like" evidence="4">
    <location>
        <begin position="336"/>
        <end position="421"/>
    </location>
</feature>
<keyword evidence="6" id="KW-1185">Reference proteome</keyword>
<dbReference type="InterPro" id="IPR013106">
    <property type="entry name" value="Ig_V-set"/>
</dbReference>
<keyword evidence="2" id="KW-0393">Immunoglobulin domain</keyword>
<dbReference type="InterPro" id="IPR036179">
    <property type="entry name" value="Ig-like_dom_sf"/>
</dbReference>
<feature type="domain" description="Ig-like" evidence="4">
    <location>
        <begin position="14"/>
        <end position="136"/>
    </location>
</feature>
<dbReference type="FunFam" id="2.60.40.10:FF:000283">
    <property type="entry name" value="Immunoglobulin kappa constant"/>
    <property type="match status" value="1"/>
</dbReference>
<evidence type="ECO:0000256" key="2">
    <source>
        <dbReference type="ARBA" id="ARBA00023319"/>
    </source>
</evidence>
<evidence type="ECO:0000256" key="1">
    <source>
        <dbReference type="ARBA" id="ARBA00023157"/>
    </source>
</evidence>
<feature type="chain" id="PRO_5044260474" description="Ig-like domain-containing protein" evidence="3">
    <location>
        <begin position="18"/>
        <end position="441"/>
    </location>
</feature>
<dbReference type="SMART" id="SM00407">
    <property type="entry name" value="IGc1"/>
    <property type="match status" value="2"/>
</dbReference>
<dbReference type="Pfam" id="PF07686">
    <property type="entry name" value="V-set"/>
    <property type="match status" value="1"/>
</dbReference>
<dbReference type="AlphaFoldDB" id="A0AAY4AEA7"/>
<evidence type="ECO:0000313" key="6">
    <source>
        <dbReference type="Proteomes" id="UP000694580"/>
    </source>
</evidence>
<reference evidence="5" key="2">
    <citation type="submission" date="2025-08" db="UniProtKB">
        <authorList>
            <consortium name="Ensembl"/>
        </authorList>
    </citation>
    <scope>IDENTIFICATION</scope>
</reference>
<name>A0AAY4AEA7_9TELE</name>
<dbReference type="InterPro" id="IPR003597">
    <property type="entry name" value="Ig_C1-set"/>
</dbReference>
<proteinExistence type="predicted"/>
<protein>
    <recommendedName>
        <fullName evidence="4">Ig-like domain-containing protein</fullName>
    </recommendedName>
</protein>
<feature type="domain" description="Ig-like" evidence="4">
    <location>
        <begin position="231"/>
        <end position="331"/>
    </location>
</feature>
<keyword evidence="3" id="KW-0732">Signal</keyword>
<sequence>MSRILLLFLLIFLPVLAEGASKSNDVAQTPPEMLVSPVDSVKLTCSHSNSDFYMIQWYQKSPRDTALKLIGYVRYDSPSMEGSYAGHFSVTGDGRKESVLHFVKLSLGEDTGVYYCAASEAQCCSSEGAATRTPASFLRAGAGHSVILDCSVPGMNSYTMQWYRQAGDHGTAIEFLIKEYDSRVNNLEVFLDTSANKFSLHYCVKSTQKVLALISFSSMSFTDPQKEIRGPVVEVLPPSEAELCKKKKKDNVTLLCVAKNFYPDHVYVSWEIDNDVKREKTKDVPIEKDGNYIISSRLRVPKKDWKSGKKFTCIVYYYNGTGYEPFQDSISGVRKPKVKVLPPSPKEPCWVRRNSVTLVCVATDFYPDHVTVSWKINGEKQSTGVGTGVAQRVNKSYSISSQLRVKMSTWQNPINTFSCSVIFYNGTHYIPRLGLKGTYLI</sequence>
<dbReference type="Gene3D" id="2.60.40.10">
    <property type="entry name" value="Immunoglobulins"/>
    <property type="match status" value="4"/>
</dbReference>
<dbReference type="PANTHER" id="PTHR23411">
    <property type="entry name" value="TAPASIN"/>
    <property type="match status" value="1"/>
</dbReference>
<dbReference type="InterPro" id="IPR050380">
    <property type="entry name" value="Immune_Resp_Modulators"/>
</dbReference>
<feature type="signal peptide" evidence="3">
    <location>
        <begin position="1"/>
        <end position="17"/>
    </location>
</feature>